<organism evidence="1 2">
    <name type="scientific">Roseicyclus elongatus DSM 19469</name>
    <dbReference type="NCBI Taxonomy" id="1294273"/>
    <lineage>
        <taxon>Bacteria</taxon>
        <taxon>Pseudomonadati</taxon>
        <taxon>Pseudomonadota</taxon>
        <taxon>Alphaproteobacteria</taxon>
        <taxon>Rhodobacterales</taxon>
        <taxon>Roseobacteraceae</taxon>
        <taxon>Roseicyclus</taxon>
    </lineage>
</organism>
<protein>
    <submittedName>
        <fullName evidence="1">Uncharacterized protein</fullName>
    </submittedName>
</protein>
<dbReference type="HOGENOM" id="CLU_2510608_0_0_5"/>
<dbReference type="KEGG" id="red:roselon_01914"/>
<accession>W8RT05</accession>
<evidence type="ECO:0000313" key="1">
    <source>
        <dbReference type="EMBL" id="AHM04273.1"/>
    </source>
</evidence>
<proteinExistence type="predicted"/>
<dbReference type="STRING" id="1294273.roselon_01914"/>
<evidence type="ECO:0000313" key="2">
    <source>
        <dbReference type="Proteomes" id="UP000019593"/>
    </source>
</evidence>
<sequence length="85" mass="9263">MRAGLIRYLMLGGCDRPRGARPHPNGVRIMGGWIDGVLDLESCQSPLAYGCKIASCRSAPIFMPRVSGRCSCPAAPRRRGWTCNN</sequence>
<dbReference type="AlphaFoldDB" id="W8RT05"/>
<gene>
    <name evidence="1" type="ORF">roselon_01914</name>
</gene>
<keyword evidence="2" id="KW-1185">Reference proteome</keyword>
<reference evidence="1 2" key="1">
    <citation type="submission" date="2013-03" db="EMBL/GenBank/DDBJ databases">
        <authorList>
            <person name="Fiebig A."/>
            <person name="Goeker M."/>
            <person name="Klenk H.-P.P."/>
        </authorList>
    </citation>
    <scope>NUCLEOTIDE SEQUENCE [LARGE SCALE GENOMIC DNA]</scope>
    <source>
        <strain evidence="2">DSM 19469</strain>
    </source>
</reference>
<name>W8RT05_9RHOB</name>
<dbReference type="Proteomes" id="UP000019593">
    <property type="component" value="Chromosome"/>
</dbReference>
<dbReference type="EMBL" id="CP004372">
    <property type="protein sequence ID" value="AHM04273.1"/>
    <property type="molecule type" value="Genomic_DNA"/>
</dbReference>